<keyword evidence="1" id="KW-0812">Transmembrane</keyword>
<accession>A0A418W7C9</accession>
<feature type="transmembrane region" description="Helical" evidence="1">
    <location>
        <begin position="134"/>
        <end position="160"/>
    </location>
</feature>
<evidence type="ECO:0000313" key="3">
    <source>
        <dbReference type="Proteomes" id="UP000286100"/>
    </source>
</evidence>
<sequence length="389" mass="41908">MVPQPHVIWDTPLFEAGPPLRLTALARLPAPIFPNAKIRALVVLLLGWVALGLLVVLFGSPGSPSSFVDDIATHARLAVAAPLLVMAHTVCARRLDIIARHFLASGLLSPADQDRFADNVERIRGLSNSAWAEAAVILLAYASTFLLFIGASSAGVLFSWQRLADGSLSVAGWWNVLVSVPLLLALLLGWAWRIILWVHFLDRTARLDLRLIAAHPDQAGGVGFLTQSVRAFAILGTALGAIAAGRFTYVHLNGLATRYTDGLLIGGVALLVMILCAGPLLVFSARLMQTWRLGSMAYGALGTELGKQFERQWLKSEAADHHEMLSAPDFSAAADLYQVVGNVYAMRFVPIDVRSVLILLGMTLAPFVPAMFLSMPIDVVLAELKGLLL</sequence>
<keyword evidence="1" id="KW-1133">Transmembrane helix</keyword>
<evidence type="ECO:0000256" key="1">
    <source>
        <dbReference type="SAM" id="Phobius"/>
    </source>
</evidence>
<dbReference type="EMBL" id="QYUM01000004">
    <property type="protein sequence ID" value="RJF85953.1"/>
    <property type="molecule type" value="Genomic_DNA"/>
</dbReference>
<keyword evidence="1" id="KW-0472">Membrane</keyword>
<dbReference type="AlphaFoldDB" id="A0A418W7C9"/>
<reference evidence="2 3" key="1">
    <citation type="submission" date="2018-09" db="EMBL/GenBank/DDBJ databases">
        <authorList>
            <person name="Zhu H."/>
        </authorList>
    </citation>
    <scope>NUCLEOTIDE SEQUENCE [LARGE SCALE GENOMIC DNA]</scope>
    <source>
        <strain evidence="2 3">K2R01-6</strain>
    </source>
</reference>
<organism evidence="2 3">
    <name type="scientific">Sphingomonas cavernae</name>
    <dbReference type="NCBI Taxonomy" id="2320861"/>
    <lineage>
        <taxon>Bacteria</taxon>
        <taxon>Pseudomonadati</taxon>
        <taxon>Pseudomonadota</taxon>
        <taxon>Alphaproteobacteria</taxon>
        <taxon>Sphingomonadales</taxon>
        <taxon>Sphingomonadaceae</taxon>
        <taxon>Sphingomonas</taxon>
    </lineage>
</organism>
<comment type="caution">
    <text evidence="2">The sequence shown here is derived from an EMBL/GenBank/DDBJ whole genome shotgun (WGS) entry which is preliminary data.</text>
</comment>
<feature type="transmembrane region" description="Helical" evidence="1">
    <location>
        <begin position="262"/>
        <end position="283"/>
    </location>
</feature>
<evidence type="ECO:0000313" key="2">
    <source>
        <dbReference type="EMBL" id="RJF85953.1"/>
    </source>
</evidence>
<gene>
    <name evidence="2" type="ORF">D3876_19095</name>
</gene>
<feature type="transmembrane region" description="Helical" evidence="1">
    <location>
        <begin position="356"/>
        <end position="377"/>
    </location>
</feature>
<dbReference type="OrthoDB" id="5493434at2"/>
<feature type="transmembrane region" description="Helical" evidence="1">
    <location>
        <begin position="172"/>
        <end position="196"/>
    </location>
</feature>
<protein>
    <submittedName>
        <fullName evidence="2">Uncharacterized protein</fullName>
    </submittedName>
</protein>
<dbReference type="Proteomes" id="UP000286100">
    <property type="component" value="Unassembled WGS sequence"/>
</dbReference>
<proteinExistence type="predicted"/>
<name>A0A418W7C9_9SPHN</name>
<feature type="transmembrane region" description="Helical" evidence="1">
    <location>
        <begin position="40"/>
        <end position="59"/>
    </location>
</feature>
<feature type="transmembrane region" description="Helical" evidence="1">
    <location>
        <begin position="231"/>
        <end position="250"/>
    </location>
</feature>
<keyword evidence="3" id="KW-1185">Reference proteome</keyword>
<feature type="transmembrane region" description="Helical" evidence="1">
    <location>
        <begin position="71"/>
        <end position="91"/>
    </location>
</feature>